<sequence length="153" mass="17169">MRLGISPGRLPVFVLYFVLCPPASTRVRRDRARARCCCKNMLNFSSCLDRPTYANSSSPPCPPVSDRCIVWHLVLIFYILHGTRSSASHHLSLLVTVSFPRSHPLLRSWMSSSLLLFSPLALLPSSVVRLTSAWCPRPRRLVRTSRLAPSSIP</sequence>
<protein>
    <recommendedName>
        <fullName evidence="4">Secreted protein</fullName>
    </recommendedName>
</protein>
<evidence type="ECO:0000256" key="1">
    <source>
        <dbReference type="SAM" id="SignalP"/>
    </source>
</evidence>
<dbReference type="Proteomes" id="UP001221142">
    <property type="component" value="Unassembled WGS sequence"/>
</dbReference>
<keyword evidence="3" id="KW-1185">Reference proteome</keyword>
<proteinExistence type="predicted"/>
<feature type="non-terminal residue" evidence="2">
    <location>
        <position position="153"/>
    </location>
</feature>
<keyword evidence="1" id="KW-0732">Signal</keyword>
<dbReference type="AlphaFoldDB" id="A0AAD7CI88"/>
<name>A0AAD7CI88_9AGAR</name>
<comment type="caution">
    <text evidence="2">The sequence shown here is derived from an EMBL/GenBank/DDBJ whole genome shotgun (WGS) entry which is preliminary data.</text>
</comment>
<feature type="chain" id="PRO_5041981016" description="Secreted protein" evidence="1">
    <location>
        <begin position="26"/>
        <end position="153"/>
    </location>
</feature>
<evidence type="ECO:0000313" key="3">
    <source>
        <dbReference type="Proteomes" id="UP001221142"/>
    </source>
</evidence>
<evidence type="ECO:0000313" key="2">
    <source>
        <dbReference type="EMBL" id="KAJ7649876.1"/>
    </source>
</evidence>
<gene>
    <name evidence="2" type="ORF">FB45DRAFT_1050025</name>
</gene>
<reference evidence="2" key="1">
    <citation type="submission" date="2023-03" db="EMBL/GenBank/DDBJ databases">
        <title>Massive genome expansion in bonnet fungi (Mycena s.s.) driven by repeated elements and novel gene families across ecological guilds.</title>
        <authorList>
            <consortium name="Lawrence Berkeley National Laboratory"/>
            <person name="Harder C.B."/>
            <person name="Miyauchi S."/>
            <person name="Viragh M."/>
            <person name="Kuo A."/>
            <person name="Thoen E."/>
            <person name="Andreopoulos B."/>
            <person name="Lu D."/>
            <person name="Skrede I."/>
            <person name="Drula E."/>
            <person name="Henrissat B."/>
            <person name="Morin E."/>
            <person name="Kohler A."/>
            <person name="Barry K."/>
            <person name="LaButti K."/>
            <person name="Morin E."/>
            <person name="Salamov A."/>
            <person name="Lipzen A."/>
            <person name="Mereny Z."/>
            <person name="Hegedus B."/>
            <person name="Baldrian P."/>
            <person name="Stursova M."/>
            <person name="Weitz H."/>
            <person name="Taylor A."/>
            <person name="Grigoriev I.V."/>
            <person name="Nagy L.G."/>
            <person name="Martin F."/>
            <person name="Kauserud H."/>
        </authorList>
    </citation>
    <scope>NUCLEOTIDE SEQUENCE</scope>
    <source>
        <strain evidence="2">9284</strain>
    </source>
</reference>
<organism evidence="2 3">
    <name type="scientific">Roridomyces roridus</name>
    <dbReference type="NCBI Taxonomy" id="1738132"/>
    <lineage>
        <taxon>Eukaryota</taxon>
        <taxon>Fungi</taxon>
        <taxon>Dikarya</taxon>
        <taxon>Basidiomycota</taxon>
        <taxon>Agaricomycotina</taxon>
        <taxon>Agaricomycetes</taxon>
        <taxon>Agaricomycetidae</taxon>
        <taxon>Agaricales</taxon>
        <taxon>Marasmiineae</taxon>
        <taxon>Mycenaceae</taxon>
        <taxon>Roridomyces</taxon>
    </lineage>
</organism>
<dbReference type="EMBL" id="JARKIF010000001">
    <property type="protein sequence ID" value="KAJ7649876.1"/>
    <property type="molecule type" value="Genomic_DNA"/>
</dbReference>
<feature type="signal peptide" evidence="1">
    <location>
        <begin position="1"/>
        <end position="25"/>
    </location>
</feature>
<evidence type="ECO:0008006" key="4">
    <source>
        <dbReference type="Google" id="ProtNLM"/>
    </source>
</evidence>
<accession>A0AAD7CI88</accession>